<dbReference type="PROSITE" id="PS50405">
    <property type="entry name" value="GST_CTER"/>
    <property type="match status" value="1"/>
</dbReference>
<keyword evidence="3" id="KW-0808">Transferase</keyword>
<comment type="caution">
    <text evidence="3">The sequence shown here is derived from an EMBL/GenBank/DDBJ whole genome shotgun (WGS) entry which is preliminary data.</text>
</comment>
<organism evidence="3 4">
    <name type="scientific">Thioclava atlantica</name>
    <dbReference type="NCBI Taxonomy" id="1317124"/>
    <lineage>
        <taxon>Bacteria</taxon>
        <taxon>Pseudomonadati</taxon>
        <taxon>Pseudomonadota</taxon>
        <taxon>Alphaproteobacteria</taxon>
        <taxon>Rhodobacterales</taxon>
        <taxon>Paracoccaceae</taxon>
        <taxon>Thioclava</taxon>
    </lineage>
</organism>
<dbReference type="SUPFAM" id="SSF52833">
    <property type="entry name" value="Thioredoxin-like"/>
    <property type="match status" value="1"/>
</dbReference>
<evidence type="ECO:0000313" key="4">
    <source>
        <dbReference type="Proteomes" id="UP000028607"/>
    </source>
</evidence>
<dbReference type="Gene3D" id="3.40.30.10">
    <property type="entry name" value="Glutaredoxin"/>
    <property type="match status" value="1"/>
</dbReference>
<dbReference type="Pfam" id="PF00043">
    <property type="entry name" value="GST_C"/>
    <property type="match status" value="1"/>
</dbReference>
<evidence type="ECO:0000259" key="1">
    <source>
        <dbReference type="PROSITE" id="PS50404"/>
    </source>
</evidence>
<dbReference type="GO" id="GO:0016740">
    <property type="term" value="F:transferase activity"/>
    <property type="evidence" value="ECO:0007669"/>
    <property type="project" value="UniProtKB-KW"/>
</dbReference>
<gene>
    <name evidence="3" type="ORF">DW2_00490</name>
</gene>
<dbReference type="InterPro" id="IPR004046">
    <property type="entry name" value="GST_C"/>
</dbReference>
<evidence type="ECO:0000313" key="3">
    <source>
        <dbReference type="EMBL" id="KFE36590.1"/>
    </source>
</evidence>
<evidence type="ECO:0000259" key="2">
    <source>
        <dbReference type="PROSITE" id="PS50405"/>
    </source>
</evidence>
<dbReference type="InterPro" id="IPR040079">
    <property type="entry name" value="Glutathione_S-Trfase"/>
</dbReference>
<dbReference type="PANTHER" id="PTHR44051:SF9">
    <property type="entry name" value="GLUTATHIONE S-TRANSFERASE 1"/>
    <property type="match status" value="1"/>
</dbReference>
<keyword evidence="4" id="KW-1185">Reference proteome</keyword>
<dbReference type="InterPro" id="IPR036282">
    <property type="entry name" value="Glutathione-S-Trfase_C_sf"/>
</dbReference>
<dbReference type="PATRIC" id="fig|1317124.6.peg.91"/>
<dbReference type="Proteomes" id="UP000028607">
    <property type="component" value="Unassembled WGS sequence"/>
</dbReference>
<dbReference type="Gene3D" id="1.20.1050.10">
    <property type="match status" value="1"/>
</dbReference>
<dbReference type="InterPro" id="IPR010987">
    <property type="entry name" value="Glutathione-S-Trfase_C-like"/>
</dbReference>
<dbReference type="AlphaFoldDB" id="A0A085U0U3"/>
<dbReference type="PANTHER" id="PTHR44051">
    <property type="entry name" value="GLUTATHIONE S-TRANSFERASE-RELATED"/>
    <property type="match status" value="1"/>
</dbReference>
<accession>A0A085U0U3</accession>
<reference evidence="4" key="1">
    <citation type="submission" date="2013-04" db="EMBL/GenBank/DDBJ databases">
        <title>Thioclava sp. 13D2W-2 Genome Sequencing.</title>
        <authorList>
            <person name="Lai Q."/>
            <person name="Li G."/>
            <person name="Shao Z."/>
        </authorList>
    </citation>
    <scope>NUCLEOTIDE SEQUENCE [LARGE SCALE GENOMIC DNA]</scope>
    <source>
        <strain evidence="4">13D2W-2</strain>
    </source>
</reference>
<dbReference type="STRING" id="1317124.DW2_00490"/>
<dbReference type="SFLD" id="SFLDG00358">
    <property type="entry name" value="Main_(cytGST)"/>
    <property type="match status" value="1"/>
</dbReference>
<protein>
    <submittedName>
        <fullName evidence="3">Glutathione S-transferase</fullName>
    </submittedName>
</protein>
<dbReference type="Pfam" id="PF13417">
    <property type="entry name" value="GST_N_3"/>
    <property type="match status" value="1"/>
</dbReference>
<dbReference type="PROSITE" id="PS50404">
    <property type="entry name" value="GST_NTER"/>
    <property type="match status" value="1"/>
</dbReference>
<dbReference type="RefSeq" id="WP_038142474.1">
    <property type="nucleotide sequence ID" value="NZ_AQRC01000001.1"/>
</dbReference>
<proteinExistence type="predicted"/>
<dbReference type="InterPro" id="IPR004045">
    <property type="entry name" value="Glutathione_S-Trfase_N"/>
</dbReference>
<sequence length="219" mass="24584">MITIYGNYHSRASRALWLLEELALPFKLRPVVQANRLADPAAPDAPLNTRSPEFRKLSPMGAIPVLEEDGLILIESLAINLHLARKAGGPLAPAHENELAQMEQWALFAATWIETDALALSFVYRRKEQDTEQGKAQIASLCSKLARPLSALETHLTTHSHIVGGRFTVADLNLAEVLRYAQDHPEFVDPYPRVKNWIGLCQKRPAYRAMWTKREAETV</sequence>
<feature type="domain" description="GST N-terminal" evidence="1">
    <location>
        <begin position="1"/>
        <end position="91"/>
    </location>
</feature>
<dbReference type="OrthoDB" id="9810080at2"/>
<dbReference type="eggNOG" id="COG0625">
    <property type="taxonomic scope" value="Bacteria"/>
</dbReference>
<dbReference type="EMBL" id="AQRC01000001">
    <property type="protein sequence ID" value="KFE36590.1"/>
    <property type="molecule type" value="Genomic_DNA"/>
</dbReference>
<dbReference type="SFLD" id="SFLDS00019">
    <property type="entry name" value="Glutathione_Transferase_(cytos"/>
    <property type="match status" value="1"/>
</dbReference>
<name>A0A085U0U3_9RHOB</name>
<dbReference type="InterPro" id="IPR036249">
    <property type="entry name" value="Thioredoxin-like_sf"/>
</dbReference>
<feature type="domain" description="GST C-terminal" evidence="2">
    <location>
        <begin position="95"/>
        <end position="219"/>
    </location>
</feature>
<reference evidence="3 4" key="2">
    <citation type="journal article" date="2015" name="Antonie Van Leeuwenhoek">
        <title>Thioclava indica sp. nov., isolated from surface seawater of the Indian Ocean.</title>
        <authorList>
            <person name="Liu Y."/>
            <person name="Lai Q."/>
            <person name="Du J."/>
            <person name="Xu H."/>
            <person name="Jiang L."/>
            <person name="Shao Z."/>
        </authorList>
    </citation>
    <scope>NUCLEOTIDE SEQUENCE [LARGE SCALE GENOMIC DNA]</scope>
    <source>
        <strain evidence="3 4">13D2W-2</strain>
    </source>
</reference>
<dbReference type="SUPFAM" id="SSF47616">
    <property type="entry name" value="GST C-terminal domain-like"/>
    <property type="match status" value="1"/>
</dbReference>